<dbReference type="AlphaFoldDB" id="A0AAY4DVZ5"/>
<evidence type="ECO:0000256" key="9">
    <source>
        <dbReference type="SAM" id="Phobius"/>
    </source>
</evidence>
<comment type="similarity">
    <text evidence="2">Belongs to the NEMP family.</text>
</comment>
<keyword evidence="7" id="KW-0539">Nucleus</keyword>
<dbReference type="PANTHER" id="PTHR13598:SF5">
    <property type="entry name" value="NUCLEAR ENVELOPE INTEGRAL MEMBRANE PROTEIN 2"/>
    <property type="match status" value="1"/>
</dbReference>
<keyword evidence="6 9" id="KW-0472">Membrane</keyword>
<evidence type="ECO:0000256" key="7">
    <source>
        <dbReference type="ARBA" id="ARBA00023242"/>
    </source>
</evidence>
<reference evidence="10" key="3">
    <citation type="submission" date="2025-09" db="UniProtKB">
        <authorList>
            <consortium name="Ensembl"/>
        </authorList>
    </citation>
    <scope>IDENTIFICATION</scope>
</reference>
<dbReference type="GeneTree" id="ENSGT00390000002174"/>
<dbReference type="InterPro" id="IPR019358">
    <property type="entry name" value="NEMP_fam"/>
</dbReference>
<organism evidence="10 11">
    <name type="scientific">Denticeps clupeoides</name>
    <name type="common">denticle herring</name>
    <dbReference type="NCBI Taxonomy" id="299321"/>
    <lineage>
        <taxon>Eukaryota</taxon>
        <taxon>Metazoa</taxon>
        <taxon>Chordata</taxon>
        <taxon>Craniata</taxon>
        <taxon>Vertebrata</taxon>
        <taxon>Euteleostomi</taxon>
        <taxon>Actinopterygii</taxon>
        <taxon>Neopterygii</taxon>
        <taxon>Teleostei</taxon>
        <taxon>Clupei</taxon>
        <taxon>Clupeiformes</taxon>
        <taxon>Denticipitoidei</taxon>
        <taxon>Denticipitidae</taxon>
        <taxon>Denticeps</taxon>
    </lineage>
</organism>
<accession>A0AAY4DVZ5</accession>
<feature type="transmembrane region" description="Helical" evidence="9">
    <location>
        <begin position="173"/>
        <end position="192"/>
    </location>
</feature>
<evidence type="ECO:0000256" key="4">
    <source>
        <dbReference type="ARBA" id="ARBA00022729"/>
    </source>
</evidence>
<keyword evidence="11" id="KW-1185">Reference proteome</keyword>
<reference evidence="10 11" key="1">
    <citation type="submission" date="2020-06" db="EMBL/GenBank/DDBJ databases">
        <authorList>
            <consortium name="Wellcome Sanger Institute Data Sharing"/>
        </authorList>
    </citation>
    <scope>NUCLEOTIDE SEQUENCE [LARGE SCALE GENOMIC DNA]</scope>
</reference>
<evidence type="ECO:0000256" key="1">
    <source>
        <dbReference type="ARBA" id="ARBA00004575"/>
    </source>
</evidence>
<sequence>MRTNGVYLFFGGLVFILCPSAFGNKGYPRTDCTYLKGNTVSTHYGGRCFCYCSGTGIKLADLWSTFQVSVASRDDAFILYPLERENCHNPDNVYQLAKCAMENYWPFGTQRGKTLDIPLVDEDVCFMVQSPTSSSEYTVQVTSKRLNKRCFGLFVSGVVLFFLAGVVCRSSLFYYTSGVSLGIVSIFLLLLLLLKSFVPKKVQFLMLFGTSLSYLGVQKAMLEWNEILREYWREVLGYLLISGVVSFAACYKHGPITCQRTLTLMTWCIRAVAVVMLYCGITYPLAAHTLLGLLLVLRFLSCVVVLLCGICRRTWLLLCSFARLFQRRRPKTRLLTEEEYREQGEVYTKFSLEELREYCKTPGFPAWDTVLKLNSPQRFAEFLRGASHVNPTEMQTHEMHYGLGGAYYEDLLFRSDHERHSQQTGDGDISDDELETCSQGAQSTPNSVPPLLPPSSAPTYNAPLCPYPPLPYTPQYEPPIMEDPDLF</sequence>
<feature type="compositionally biased region" description="Pro residues" evidence="8">
    <location>
        <begin position="447"/>
        <end position="456"/>
    </location>
</feature>
<evidence type="ECO:0000256" key="6">
    <source>
        <dbReference type="ARBA" id="ARBA00023136"/>
    </source>
</evidence>
<dbReference type="Pfam" id="PF10225">
    <property type="entry name" value="NEMP"/>
    <property type="match status" value="1"/>
</dbReference>
<dbReference type="GeneID" id="114797152"/>
<evidence type="ECO:0000313" key="10">
    <source>
        <dbReference type="Ensembl" id="ENSDCDP00010049445.1"/>
    </source>
</evidence>
<keyword evidence="3 9" id="KW-0812">Transmembrane</keyword>
<evidence type="ECO:0000256" key="2">
    <source>
        <dbReference type="ARBA" id="ARBA00005748"/>
    </source>
</evidence>
<evidence type="ECO:0000256" key="3">
    <source>
        <dbReference type="ARBA" id="ARBA00022692"/>
    </source>
</evidence>
<evidence type="ECO:0000256" key="5">
    <source>
        <dbReference type="ARBA" id="ARBA00022989"/>
    </source>
</evidence>
<name>A0AAY4DVZ5_9TELE</name>
<dbReference type="RefSeq" id="XP_028847661.1">
    <property type="nucleotide sequence ID" value="XM_028991828.1"/>
</dbReference>
<dbReference type="GO" id="GO:0005637">
    <property type="term" value="C:nuclear inner membrane"/>
    <property type="evidence" value="ECO:0007669"/>
    <property type="project" value="UniProtKB-SubCell"/>
</dbReference>
<dbReference type="Ensembl" id="ENSDCDT00010059850.1">
    <property type="protein sequence ID" value="ENSDCDP00010049445.1"/>
    <property type="gene ID" value="ENSDCDG00010029607.1"/>
</dbReference>
<dbReference type="Proteomes" id="UP000694580">
    <property type="component" value="Chromosome 9"/>
</dbReference>
<feature type="transmembrane region" description="Helical" evidence="9">
    <location>
        <begin position="264"/>
        <end position="286"/>
    </location>
</feature>
<reference evidence="10" key="2">
    <citation type="submission" date="2025-08" db="UniProtKB">
        <authorList>
            <consortium name="Ensembl"/>
        </authorList>
    </citation>
    <scope>IDENTIFICATION</scope>
</reference>
<feature type="transmembrane region" description="Helical" evidence="9">
    <location>
        <begin position="6"/>
        <end position="23"/>
    </location>
</feature>
<feature type="transmembrane region" description="Helical" evidence="9">
    <location>
        <begin position="235"/>
        <end position="252"/>
    </location>
</feature>
<evidence type="ECO:0000313" key="11">
    <source>
        <dbReference type="Proteomes" id="UP000694580"/>
    </source>
</evidence>
<gene>
    <name evidence="10" type="primary">NEMP2</name>
</gene>
<protein>
    <recommendedName>
        <fullName evidence="12">Nuclear envelope integral membrane protein 2</fullName>
    </recommendedName>
</protein>
<evidence type="ECO:0008006" key="12">
    <source>
        <dbReference type="Google" id="ProtNLM"/>
    </source>
</evidence>
<keyword evidence="4" id="KW-0732">Signal</keyword>
<proteinExistence type="inferred from homology"/>
<feature type="region of interest" description="Disordered" evidence="8">
    <location>
        <begin position="418"/>
        <end position="487"/>
    </location>
</feature>
<keyword evidence="5 9" id="KW-1133">Transmembrane helix</keyword>
<evidence type="ECO:0000256" key="8">
    <source>
        <dbReference type="SAM" id="MobiDB-lite"/>
    </source>
</evidence>
<comment type="subcellular location">
    <subcellularLocation>
        <location evidence="1">Nucleus inner membrane</location>
        <topology evidence="1">Multi-pass membrane protein</topology>
        <orientation evidence="1">Nucleoplasmic side</orientation>
    </subcellularLocation>
</comment>
<feature type="transmembrane region" description="Helical" evidence="9">
    <location>
        <begin position="150"/>
        <end position="167"/>
    </location>
</feature>
<feature type="transmembrane region" description="Helical" evidence="9">
    <location>
        <begin position="292"/>
        <end position="325"/>
    </location>
</feature>
<dbReference type="PANTHER" id="PTHR13598">
    <property type="entry name" value="AT07567P-RELATED"/>
    <property type="match status" value="1"/>
</dbReference>